<dbReference type="EMBL" id="JNBQ01000012">
    <property type="protein sequence ID" value="KLN34567.1"/>
    <property type="molecule type" value="Genomic_DNA"/>
</dbReference>
<keyword evidence="3" id="KW-1185">Reference proteome</keyword>
<dbReference type="PATRIC" id="fig|264251.5.peg.2280"/>
<dbReference type="RefSeq" id="WP_047232965.1">
    <property type="nucleotide sequence ID" value="NZ_JNBQ01000012.1"/>
</dbReference>
<dbReference type="AlphaFoldDB" id="A0A0H2L349"/>
<sequence>MDVDSLIKLVEAVGTSWPALFLVVLAGIFVLLWKFGKDIINALAANTRKTEEVRKQFKNNGGSTLRDQTDRIERVLAEHIEAAAPVNEWAARKMAEEAEADK</sequence>
<dbReference type="STRING" id="264251.FB00_11205"/>
<protein>
    <submittedName>
        <fullName evidence="2">Uncharacterized protein</fullName>
    </submittedName>
</protein>
<evidence type="ECO:0000313" key="2">
    <source>
        <dbReference type="EMBL" id="KLN34567.1"/>
    </source>
</evidence>
<name>A0A0H2L349_9MICO</name>
<dbReference type="Proteomes" id="UP000035265">
    <property type="component" value="Unassembled WGS sequence"/>
</dbReference>
<evidence type="ECO:0000256" key="1">
    <source>
        <dbReference type="SAM" id="Phobius"/>
    </source>
</evidence>
<organism evidence="2 3">
    <name type="scientific">Cellulosimicrobium funkei</name>
    <dbReference type="NCBI Taxonomy" id="264251"/>
    <lineage>
        <taxon>Bacteria</taxon>
        <taxon>Bacillati</taxon>
        <taxon>Actinomycetota</taxon>
        <taxon>Actinomycetes</taxon>
        <taxon>Micrococcales</taxon>
        <taxon>Promicromonosporaceae</taxon>
        <taxon>Cellulosimicrobium</taxon>
    </lineage>
</organism>
<reference evidence="2 3" key="1">
    <citation type="submission" date="2014-05" db="EMBL/GenBank/DDBJ databases">
        <title>Cellulosimicrobium funkei U11 genome.</title>
        <authorList>
            <person name="Hu C."/>
            <person name="Gong Y."/>
            <person name="Wan W."/>
            <person name="Jiang M."/>
        </authorList>
    </citation>
    <scope>NUCLEOTIDE SEQUENCE [LARGE SCALE GENOMIC DNA]</scope>
    <source>
        <strain evidence="2 3">U11</strain>
    </source>
</reference>
<feature type="transmembrane region" description="Helical" evidence="1">
    <location>
        <begin position="12"/>
        <end position="33"/>
    </location>
</feature>
<keyword evidence="1" id="KW-0472">Membrane</keyword>
<gene>
    <name evidence="2" type="ORF">FB00_11205</name>
</gene>
<accession>A0A0H2L349</accession>
<comment type="caution">
    <text evidence="2">The sequence shown here is derived from an EMBL/GenBank/DDBJ whole genome shotgun (WGS) entry which is preliminary data.</text>
</comment>
<keyword evidence="1" id="KW-0812">Transmembrane</keyword>
<keyword evidence="1" id="KW-1133">Transmembrane helix</keyword>
<proteinExistence type="predicted"/>
<evidence type="ECO:0000313" key="3">
    <source>
        <dbReference type="Proteomes" id="UP000035265"/>
    </source>
</evidence>